<keyword evidence="2" id="KW-1185">Reference proteome</keyword>
<accession>A0A6N7LB28</accession>
<reference evidence="1 2" key="1">
    <citation type="journal article" date="2013" name="Genome Biol.">
        <title>Comparative genomics of the core and accessory genomes of 48 Sinorhizobium strains comprising five genospecies.</title>
        <authorList>
            <person name="Sugawara M."/>
            <person name="Epstein B."/>
            <person name="Badgley B.D."/>
            <person name="Unno T."/>
            <person name="Xu L."/>
            <person name="Reese J."/>
            <person name="Gyaneshwar P."/>
            <person name="Denny R."/>
            <person name="Mudge J."/>
            <person name="Bharti A.K."/>
            <person name="Farmer A.D."/>
            <person name="May G.D."/>
            <person name="Woodward J.E."/>
            <person name="Medigue C."/>
            <person name="Vallenet D."/>
            <person name="Lajus A."/>
            <person name="Rouy Z."/>
            <person name="Martinez-Vaz B."/>
            <person name="Tiffin P."/>
            <person name="Young N.D."/>
            <person name="Sadowsky M.J."/>
        </authorList>
    </citation>
    <scope>NUCLEOTIDE SEQUENCE [LARGE SCALE GENOMIC DNA]</scope>
    <source>
        <strain evidence="1 2">USDA4894</strain>
    </source>
</reference>
<dbReference type="Proteomes" id="UP000439983">
    <property type="component" value="Unassembled WGS sequence"/>
</dbReference>
<evidence type="ECO:0000313" key="2">
    <source>
        <dbReference type="Proteomes" id="UP000439983"/>
    </source>
</evidence>
<dbReference type="EMBL" id="WITC01000036">
    <property type="protein sequence ID" value="MQX15047.1"/>
    <property type="molecule type" value="Genomic_DNA"/>
</dbReference>
<sequence length="69" mass="8116">MHDSLNRNRFKDKMMRQFKVLQRPLRVRLDARRCNAPGTVAVSGATPYVHCDCGAKRWRLKTGWIAWML</sequence>
<dbReference type="AlphaFoldDB" id="A0A6N7LB28"/>
<gene>
    <name evidence="1" type="ORF">GHK62_09805</name>
</gene>
<name>A0A6N7LB28_SINTE</name>
<evidence type="ECO:0000313" key="1">
    <source>
        <dbReference type="EMBL" id="MQX15047.1"/>
    </source>
</evidence>
<dbReference type="OrthoDB" id="8404582at2"/>
<proteinExistence type="predicted"/>
<protein>
    <submittedName>
        <fullName evidence="1">Uncharacterized protein</fullName>
    </submittedName>
</protein>
<organism evidence="1 2">
    <name type="scientific">Sinorhizobium terangae</name>
    <dbReference type="NCBI Taxonomy" id="110322"/>
    <lineage>
        <taxon>Bacteria</taxon>
        <taxon>Pseudomonadati</taxon>
        <taxon>Pseudomonadota</taxon>
        <taxon>Alphaproteobacteria</taxon>
        <taxon>Hyphomicrobiales</taxon>
        <taxon>Rhizobiaceae</taxon>
        <taxon>Sinorhizobium/Ensifer group</taxon>
        <taxon>Sinorhizobium</taxon>
    </lineage>
</organism>
<comment type="caution">
    <text evidence="1">The sequence shown here is derived from an EMBL/GenBank/DDBJ whole genome shotgun (WGS) entry which is preliminary data.</text>
</comment>